<dbReference type="EMBL" id="KU836507">
    <property type="protein sequence ID" value="APP93936.1"/>
    <property type="molecule type" value="Genomic_DNA"/>
</dbReference>
<gene>
    <name evidence="2" type="primary">atp8</name>
</gene>
<dbReference type="AlphaFoldDB" id="A0A3Q8AD63"/>
<organism evidence="2">
    <name type="scientific">Trichogramma dendrolimi</name>
    <dbReference type="NCBI Taxonomy" id="114056"/>
    <lineage>
        <taxon>Eukaryota</taxon>
        <taxon>Metazoa</taxon>
        <taxon>Ecdysozoa</taxon>
        <taxon>Arthropoda</taxon>
        <taxon>Hexapoda</taxon>
        <taxon>Insecta</taxon>
        <taxon>Pterygota</taxon>
        <taxon>Neoptera</taxon>
        <taxon>Endopterygota</taxon>
        <taxon>Hymenoptera</taxon>
        <taxon>Apocrita</taxon>
        <taxon>Proctotrupomorpha</taxon>
        <taxon>Chalcidoidea</taxon>
        <taxon>Trichogrammatidae</taxon>
        <taxon>Trichogramma</taxon>
    </lineage>
</organism>
<evidence type="ECO:0000256" key="1">
    <source>
        <dbReference type="SAM" id="Phobius"/>
    </source>
</evidence>
<evidence type="ECO:0000313" key="2">
    <source>
        <dbReference type="EMBL" id="APP93936.1"/>
    </source>
</evidence>
<keyword evidence="1" id="KW-0472">Membrane</keyword>
<name>A0A3Q8AD63_9HYME</name>
<feature type="transmembrane region" description="Helical" evidence="1">
    <location>
        <begin position="12"/>
        <end position="31"/>
    </location>
</feature>
<accession>A0A3Q8AD63</accession>
<protein>
    <submittedName>
        <fullName evidence="2">ATP synthase F0 subunit 8</fullName>
    </submittedName>
</protein>
<keyword evidence="2" id="KW-0496">Mitochondrion</keyword>
<reference evidence="2" key="1">
    <citation type="submission" date="2016-02" db="EMBL/GenBank/DDBJ databases">
        <title>Complete mitochondrial genome of Trichogramma dendrolimi.</title>
        <authorList>
            <person name="Chen L."/>
            <person name="Li Y.-X."/>
        </authorList>
    </citation>
    <scope>NUCLEOTIDE SEQUENCE</scope>
</reference>
<keyword evidence="1" id="KW-0812">Transmembrane</keyword>
<proteinExistence type="predicted"/>
<geneLocation type="mitochondrion" evidence="2"/>
<keyword evidence="1" id="KW-1133">Transmembrane helix</keyword>
<sequence length="55" mass="6839">MPQMSPMLWLFTYFYFLLLMGLTVLLIYYLLTFSFKNLMFSKLNSLMNYNFKFLW</sequence>